<accession>A0A8B6GCW5</accession>
<evidence type="ECO:0000313" key="1">
    <source>
        <dbReference type="EMBL" id="VDI62283.1"/>
    </source>
</evidence>
<evidence type="ECO:0000313" key="2">
    <source>
        <dbReference type="Proteomes" id="UP000596742"/>
    </source>
</evidence>
<organism evidence="1 2">
    <name type="scientific">Mytilus galloprovincialis</name>
    <name type="common">Mediterranean mussel</name>
    <dbReference type="NCBI Taxonomy" id="29158"/>
    <lineage>
        <taxon>Eukaryota</taxon>
        <taxon>Metazoa</taxon>
        <taxon>Spiralia</taxon>
        <taxon>Lophotrochozoa</taxon>
        <taxon>Mollusca</taxon>
        <taxon>Bivalvia</taxon>
        <taxon>Autobranchia</taxon>
        <taxon>Pteriomorphia</taxon>
        <taxon>Mytilida</taxon>
        <taxon>Mytiloidea</taxon>
        <taxon>Mytilidae</taxon>
        <taxon>Mytilinae</taxon>
        <taxon>Mytilus</taxon>
    </lineage>
</organism>
<sequence>MMQQKLRTSKIKYPYRGTDSTCISSSAIRTTELMNAVSRKGDLNIILALFEGRDDDIVKLKEVLDDILIKTDKVGTNAAKSYRIRFGAADNKIGANLLKLMSMSSKYKIFIPEYPILHLKKSIINNICSDIQSSSSGLLQKISSSDIQSSSSGLSQKKKNIIMAKYPGRLVTNINLVLADVVQPSAPGMAE</sequence>
<keyword evidence="2" id="KW-1185">Reference proteome</keyword>
<gene>
    <name evidence="1" type="ORF">MGAL_10B032198</name>
</gene>
<reference evidence="1" key="1">
    <citation type="submission" date="2018-11" db="EMBL/GenBank/DDBJ databases">
        <authorList>
            <person name="Alioto T."/>
            <person name="Alioto T."/>
        </authorList>
    </citation>
    <scope>NUCLEOTIDE SEQUENCE</scope>
</reference>
<protein>
    <submittedName>
        <fullName evidence="1">Uncharacterized protein</fullName>
    </submittedName>
</protein>
<dbReference type="AlphaFoldDB" id="A0A8B6GCW5"/>
<dbReference type="OrthoDB" id="6156512at2759"/>
<comment type="caution">
    <text evidence="1">The sequence shown here is derived from an EMBL/GenBank/DDBJ whole genome shotgun (WGS) entry which is preliminary data.</text>
</comment>
<proteinExistence type="predicted"/>
<dbReference type="EMBL" id="UYJE01008239">
    <property type="protein sequence ID" value="VDI62283.1"/>
    <property type="molecule type" value="Genomic_DNA"/>
</dbReference>
<dbReference type="Proteomes" id="UP000596742">
    <property type="component" value="Unassembled WGS sequence"/>
</dbReference>
<name>A0A8B6GCW5_MYTGA</name>